<evidence type="ECO:0000313" key="12">
    <source>
        <dbReference type="EMBL" id="RNB86623.1"/>
    </source>
</evidence>
<keyword evidence="2" id="KW-0058">Aromatic hydrocarbons catabolism</keyword>
<keyword evidence="3" id="KW-0067">ATP-binding</keyword>
<dbReference type="InterPro" id="IPR002078">
    <property type="entry name" value="Sigma_54_int"/>
</dbReference>
<feature type="domain" description="PAC" evidence="11">
    <location>
        <begin position="69"/>
        <end position="121"/>
    </location>
</feature>
<evidence type="ECO:0000256" key="4">
    <source>
        <dbReference type="ARBA" id="ARBA00023015"/>
    </source>
</evidence>
<dbReference type="Pfam" id="PF13426">
    <property type="entry name" value="PAS_9"/>
    <property type="match status" value="1"/>
</dbReference>
<evidence type="ECO:0000256" key="7">
    <source>
        <dbReference type="ARBA" id="ARBA00029500"/>
    </source>
</evidence>
<dbReference type="GO" id="GO:0006355">
    <property type="term" value="P:regulation of DNA-templated transcription"/>
    <property type="evidence" value="ECO:0007669"/>
    <property type="project" value="InterPro"/>
</dbReference>
<evidence type="ECO:0000256" key="2">
    <source>
        <dbReference type="ARBA" id="ARBA00022797"/>
    </source>
</evidence>
<accession>A0A3M8DF13</accession>
<dbReference type="PROSITE" id="PS50045">
    <property type="entry name" value="SIGMA54_INTERACT_4"/>
    <property type="match status" value="1"/>
</dbReference>
<evidence type="ECO:0000259" key="10">
    <source>
        <dbReference type="PROSITE" id="PS50112"/>
    </source>
</evidence>
<evidence type="ECO:0000259" key="9">
    <source>
        <dbReference type="PROSITE" id="PS50045"/>
    </source>
</evidence>
<dbReference type="SUPFAM" id="SSF55785">
    <property type="entry name" value="PYP-like sensor domain (PAS domain)"/>
    <property type="match status" value="1"/>
</dbReference>
<dbReference type="PANTHER" id="PTHR32071:SF57">
    <property type="entry name" value="C4-DICARBOXYLATE TRANSPORT TRANSCRIPTIONAL REGULATORY PROTEIN DCTD"/>
    <property type="match status" value="1"/>
</dbReference>
<sequence length="456" mass="51959">MYSWDWEKIMDTLHNDITIVDKNGVIVYINGALEEVYSVSKHYLLGKTVDDMEKGRIFFPSAAKAVFRSGKKETLIQESGTGNKVFVTATPFYDEAGELMYVVCCANDITELLQLREHLQTVEKEMETVKEELDKLRNTQSLTDIPWSSQCMVKVENTIRKVAEIDVSVLLTGESGVGKTTFARQLHHQSSRKGKPFVEINCGSIPESLLESELFGFEPGAFSGASQKGKKGLVEQAEKGTLFLDEIGELPMKLQVKLLTLIQEKTFYRVGGTTPKKVDFRLVAATNVDLLEKVERGEFRQDLYFRLIVFPINIPPLRERSADILRMLLSFLDRFNQLYDRRLVLHQRAIDKLLAYRWPGNVRELEHMVQRLVLTVDDSVITVDDLPESIVGKVQTPLPEQANRTLPETLREVERMLLQQAYQDCKSTTEMAKVLGISQPSVVRKLKQYKSLFESE</sequence>
<name>A0A3M8DF13_9BACL</name>
<evidence type="ECO:0000256" key="1">
    <source>
        <dbReference type="ARBA" id="ARBA00022741"/>
    </source>
</evidence>
<organism evidence="12 13">
    <name type="scientific">Brevibacillus nitrificans</name>
    <dbReference type="NCBI Taxonomy" id="651560"/>
    <lineage>
        <taxon>Bacteria</taxon>
        <taxon>Bacillati</taxon>
        <taxon>Bacillota</taxon>
        <taxon>Bacilli</taxon>
        <taxon>Bacillales</taxon>
        <taxon>Paenibacillaceae</taxon>
        <taxon>Brevibacillus</taxon>
    </lineage>
</organism>
<dbReference type="SMART" id="SM00382">
    <property type="entry name" value="AAA"/>
    <property type="match status" value="1"/>
</dbReference>
<dbReference type="InterPro" id="IPR000014">
    <property type="entry name" value="PAS"/>
</dbReference>
<dbReference type="SUPFAM" id="SSF52540">
    <property type="entry name" value="P-loop containing nucleoside triphosphate hydrolases"/>
    <property type="match status" value="1"/>
</dbReference>
<dbReference type="SUPFAM" id="SSF46689">
    <property type="entry name" value="Homeodomain-like"/>
    <property type="match status" value="1"/>
</dbReference>
<dbReference type="CDD" id="cd00130">
    <property type="entry name" value="PAS"/>
    <property type="match status" value="1"/>
</dbReference>
<evidence type="ECO:0000256" key="3">
    <source>
        <dbReference type="ARBA" id="ARBA00022840"/>
    </source>
</evidence>
<protein>
    <recommendedName>
        <fullName evidence="7">HTH-type transcriptional regulatory protein TyrR</fullName>
    </recommendedName>
</protein>
<dbReference type="EMBL" id="RHHU01000005">
    <property type="protein sequence ID" value="RNB86623.1"/>
    <property type="molecule type" value="Genomic_DNA"/>
</dbReference>
<proteinExistence type="predicted"/>
<dbReference type="Gene3D" id="3.40.50.300">
    <property type="entry name" value="P-loop containing nucleotide triphosphate hydrolases"/>
    <property type="match status" value="1"/>
</dbReference>
<reference evidence="12 13" key="1">
    <citation type="submission" date="2018-10" db="EMBL/GenBank/DDBJ databases">
        <title>Phylogenomics of Brevibacillus.</title>
        <authorList>
            <person name="Dunlap C."/>
        </authorList>
    </citation>
    <scope>NUCLEOTIDE SEQUENCE [LARGE SCALE GENOMIC DNA]</scope>
    <source>
        <strain evidence="12 13">JCM 15774</strain>
    </source>
</reference>
<dbReference type="PROSITE" id="PS00676">
    <property type="entry name" value="SIGMA54_INTERACT_2"/>
    <property type="match status" value="1"/>
</dbReference>
<dbReference type="CDD" id="cd00009">
    <property type="entry name" value="AAA"/>
    <property type="match status" value="1"/>
</dbReference>
<feature type="domain" description="PAS" evidence="10">
    <location>
        <begin position="7"/>
        <end position="48"/>
    </location>
</feature>
<dbReference type="Gene3D" id="3.30.450.20">
    <property type="entry name" value="PAS domain"/>
    <property type="match status" value="1"/>
</dbReference>
<dbReference type="RefSeq" id="WP_122923584.1">
    <property type="nucleotide sequence ID" value="NZ_RHHU01000005.1"/>
</dbReference>
<dbReference type="AlphaFoldDB" id="A0A3M8DF13"/>
<keyword evidence="1" id="KW-0547">Nucleotide-binding</keyword>
<dbReference type="PROSITE" id="PS00688">
    <property type="entry name" value="SIGMA54_INTERACT_3"/>
    <property type="match status" value="1"/>
</dbReference>
<dbReference type="InterPro" id="IPR003593">
    <property type="entry name" value="AAA+_ATPase"/>
</dbReference>
<dbReference type="Pfam" id="PF25601">
    <property type="entry name" value="AAA_lid_14"/>
    <property type="match status" value="1"/>
</dbReference>
<evidence type="ECO:0000256" key="6">
    <source>
        <dbReference type="ARBA" id="ARBA00023163"/>
    </source>
</evidence>
<gene>
    <name evidence="12" type="ORF">EDM59_10655</name>
</gene>
<keyword evidence="13" id="KW-1185">Reference proteome</keyword>
<dbReference type="Pfam" id="PF00158">
    <property type="entry name" value="Sigma54_activat"/>
    <property type="match status" value="1"/>
</dbReference>
<evidence type="ECO:0000256" key="5">
    <source>
        <dbReference type="ARBA" id="ARBA00023125"/>
    </source>
</evidence>
<dbReference type="GO" id="GO:0005524">
    <property type="term" value="F:ATP binding"/>
    <property type="evidence" value="ECO:0007669"/>
    <property type="project" value="UniProtKB-KW"/>
</dbReference>
<dbReference type="Pfam" id="PF18024">
    <property type="entry name" value="HTH_50"/>
    <property type="match status" value="1"/>
</dbReference>
<dbReference type="InterPro" id="IPR058031">
    <property type="entry name" value="AAA_lid_NorR"/>
</dbReference>
<comment type="caution">
    <text evidence="12">The sequence shown here is derived from an EMBL/GenBank/DDBJ whole genome shotgun (WGS) entry which is preliminary data.</text>
</comment>
<dbReference type="InterPro" id="IPR000700">
    <property type="entry name" value="PAS-assoc_C"/>
</dbReference>
<dbReference type="FunFam" id="3.40.50.300:FF:000006">
    <property type="entry name" value="DNA-binding transcriptional regulator NtrC"/>
    <property type="match status" value="1"/>
</dbReference>
<evidence type="ECO:0000256" key="8">
    <source>
        <dbReference type="SAM" id="Coils"/>
    </source>
</evidence>
<keyword evidence="5" id="KW-0238">DNA-binding</keyword>
<dbReference type="PANTHER" id="PTHR32071">
    <property type="entry name" value="TRANSCRIPTIONAL REGULATORY PROTEIN"/>
    <property type="match status" value="1"/>
</dbReference>
<feature type="coiled-coil region" evidence="8">
    <location>
        <begin position="112"/>
        <end position="139"/>
    </location>
</feature>
<dbReference type="NCBIfam" id="TIGR00229">
    <property type="entry name" value="sensory_box"/>
    <property type="match status" value="1"/>
</dbReference>
<evidence type="ECO:0000313" key="13">
    <source>
        <dbReference type="Proteomes" id="UP000269573"/>
    </source>
</evidence>
<keyword evidence="6" id="KW-0804">Transcription</keyword>
<keyword evidence="4" id="KW-0805">Transcription regulation</keyword>
<dbReference type="InterPro" id="IPR009057">
    <property type="entry name" value="Homeodomain-like_sf"/>
</dbReference>
<dbReference type="InterPro" id="IPR035965">
    <property type="entry name" value="PAS-like_dom_sf"/>
</dbReference>
<dbReference type="Proteomes" id="UP000269573">
    <property type="component" value="Unassembled WGS sequence"/>
</dbReference>
<dbReference type="PROSITE" id="PS00675">
    <property type="entry name" value="SIGMA54_INTERACT_1"/>
    <property type="match status" value="1"/>
</dbReference>
<dbReference type="PROSITE" id="PS50112">
    <property type="entry name" value="PAS"/>
    <property type="match status" value="1"/>
</dbReference>
<dbReference type="InterPro" id="IPR025662">
    <property type="entry name" value="Sigma_54_int_dom_ATP-bd_1"/>
</dbReference>
<dbReference type="Gene3D" id="1.10.8.60">
    <property type="match status" value="1"/>
</dbReference>
<keyword evidence="8" id="KW-0175">Coiled coil</keyword>
<dbReference type="PROSITE" id="PS50113">
    <property type="entry name" value="PAC"/>
    <property type="match status" value="1"/>
</dbReference>
<dbReference type="InterPro" id="IPR025944">
    <property type="entry name" value="Sigma_54_int_dom_CS"/>
</dbReference>
<evidence type="ECO:0000259" key="11">
    <source>
        <dbReference type="PROSITE" id="PS50113"/>
    </source>
</evidence>
<dbReference type="InterPro" id="IPR025943">
    <property type="entry name" value="Sigma_54_int_dom_ATP-bd_2"/>
</dbReference>
<dbReference type="Gene3D" id="1.10.10.60">
    <property type="entry name" value="Homeodomain-like"/>
    <property type="match status" value="1"/>
</dbReference>
<feature type="domain" description="Sigma-54 factor interaction" evidence="9">
    <location>
        <begin position="145"/>
        <end position="374"/>
    </location>
</feature>
<dbReference type="InterPro" id="IPR027417">
    <property type="entry name" value="P-loop_NTPase"/>
</dbReference>
<dbReference type="InterPro" id="IPR030828">
    <property type="entry name" value="HTH_TyrR"/>
</dbReference>
<dbReference type="GO" id="GO:0003677">
    <property type="term" value="F:DNA binding"/>
    <property type="evidence" value="ECO:0007669"/>
    <property type="project" value="UniProtKB-KW"/>
</dbReference>